<evidence type="ECO:0000313" key="3">
    <source>
        <dbReference type="EMBL" id="CAX58684.1"/>
    </source>
</evidence>
<proteinExistence type="predicted"/>
<dbReference type="InterPro" id="IPR012349">
    <property type="entry name" value="Split_barrel_FMN-bd"/>
</dbReference>
<dbReference type="AlphaFoldDB" id="D8MPC7"/>
<dbReference type="eggNOG" id="COG1853">
    <property type="taxonomic scope" value="Bacteria"/>
</dbReference>
<dbReference type="EC" id="1.14.13.3" evidence="3"/>
<dbReference type="SMART" id="SM00903">
    <property type="entry name" value="Flavin_Reduct"/>
    <property type="match status" value="1"/>
</dbReference>
<gene>
    <name evidence="3" type="ordered locus">EbC_11530</name>
</gene>
<dbReference type="KEGG" id="ebi:EbC_11530"/>
<dbReference type="RefSeq" id="WP_013201181.1">
    <property type="nucleotide sequence ID" value="NC_014306.1"/>
</dbReference>
<name>D8MPC7_ERWBE</name>
<reference evidence="3 4" key="1">
    <citation type="journal article" date="2010" name="BMC Genomics">
        <title>Genome comparison of the epiphytic bacteria Erwinia billingiae and E. tasmaniensis with the pear pathogen E. pyrifoliae.</title>
        <authorList>
            <person name="Kube M."/>
            <person name="Migdoll A.M."/>
            <person name="Gehring I."/>
            <person name="Heitmann K."/>
            <person name="Mayer Y."/>
            <person name="Kuhl H."/>
            <person name="Knaust F."/>
            <person name="Geider K."/>
            <person name="Reinhardt R."/>
        </authorList>
    </citation>
    <scope>NUCLEOTIDE SEQUENCE [LARGE SCALE GENOMIC DNA]</scope>
    <source>
        <strain evidence="3 4">Eb661</strain>
    </source>
</reference>
<sequence length="185" mass="19877">MTESRSAPGSIIPPVTEAAGNVADAYRGGMRLLPAGVCLITTHHDGVHSGMIATAVTSVSAEPPTLLVCVNRNASMFAMIQEGGRFCVNVLSKEAVSLVDIFSNSSRRAERFQTGDWSFSAQGAPICAEALVSFECRLAKIVDWHSHGIFLGEVTGVTHPRADAAPLLYMDRRFHHLNELVVTEV</sequence>
<keyword evidence="1 3" id="KW-0560">Oxidoreductase</keyword>
<dbReference type="Pfam" id="PF01613">
    <property type="entry name" value="Flavin_Reduct"/>
    <property type="match status" value="1"/>
</dbReference>
<dbReference type="STRING" id="634500.EbC_11530"/>
<keyword evidence="4" id="KW-1185">Reference proteome</keyword>
<protein>
    <submittedName>
        <fullName evidence="3">Flavoprotein oxidoreductase</fullName>
        <ecNumber evidence="3">1.14.13.3</ecNumber>
    </submittedName>
</protein>
<dbReference type="Proteomes" id="UP000008793">
    <property type="component" value="Chromosome"/>
</dbReference>
<dbReference type="GO" id="GO:0042602">
    <property type="term" value="F:riboflavin reductase (NADPH) activity"/>
    <property type="evidence" value="ECO:0007669"/>
    <property type="project" value="TreeGrafter"/>
</dbReference>
<dbReference type="Gene3D" id="2.30.110.10">
    <property type="entry name" value="Electron Transport, Fmn-binding Protein, Chain A"/>
    <property type="match status" value="1"/>
</dbReference>
<evidence type="ECO:0000259" key="2">
    <source>
        <dbReference type="SMART" id="SM00903"/>
    </source>
</evidence>
<evidence type="ECO:0000256" key="1">
    <source>
        <dbReference type="ARBA" id="ARBA00023002"/>
    </source>
</evidence>
<dbReference type="EMBL" id="FP236843">
    <property type="protein sequence ID" value="CAX58684.1"/>
    <property type="molecule type" value="Genomic_DNA"/>
</dbReference>
<evidence type="ECO:0000313" key="4">
    <source>
        <dbReference type="Proteomes" id="UP000008793"/>
    </source>
</evidence>
<dbReference type="InterPro" id="IPR050268">
    <property type="entry name" value="NADH-dep_flavin_reductase"/>
</dbReference>
<dbReference type="PANTHER" id="PTHR30466">
    <property type="entry name" value="FLAVIN REDUCTASE"/>
    <property type="match status" value="1"/>
</dbReference>
<dbReference type="HOGENOM" id="CLU_059021_1_2_6"/>
<dbReference type="SUPFAM" id="SSF50475">
    <property type="entry name" value="FMN-binding split barrel"/>
    <property type="match status" value="1"/>
</dbReference>
<dbReference type="PANTHER" id="PTHR30466:SF1">
    <property type="entry name" value="FMN REDUCTASE (NADH) RUTF"/>
    <property type="match status" value="1"/>
</dbReference>
<organism evidence="4">
    <name type="scientific">Erwinia billingiae (strain Eb661)</name>
    <dbReference type="NCBI Taxonomy" id="634500"/>
    <lineage>
        <taxon>Bacteria</taxon>
        <taxon>Pseudomonadati</taxon>
        <taxon>Pseudomonadota</taxon>
        <taxon>Gammaproteobacteria</taxon>
        <taxon>Enterobacterales</taxon>
        <taxon>Erwiniaceae</taxon>
        <taxon>Erwinia</taxon>
    </lineage>
</organism>
<dbReference type="GeneID" id="90511172"/>
<dbReference type="InterPro" id="IPR002563">
    <property type="entry name" value="Flavin_Rdtase-like_dom"/>
</dbReference>
<accession>D8MPC7</accession>
<feature type="domain" description="Flavin reductase like" evidence="2">
    <location>
        <begin position="30"/>
        <end position="176"/>
    </location>
</feature>
<dbReference type="GO" id="GO:0010181">
    <property type="term" value="F:FMN binding"/>
    <property type="evidence" value="ECO:0007669"/>
    <property type="project" value="InterPro"/>
</dbReference>